<dbReference type="EMBL" id="JAMPKK010000049">
    <property type="protein sequence ID" value="MEP0866688.1"/>
    <property type="molecule type" value="Genomic_DNA"/>
</dbReference>
<feature type="domain" description="Transposase IS200-like" evidence="1">
    <location>
        <begin position="21"/>
        <end position="165"/>
    </location>
</feature>
<dbReference type="PANTHER" id="PTHR36966:SF1">
    <property type="entry name" value="REP-ASSOCIATED TYROSINE TRANSPOSASE"/>
    <property type="match status" value="1"/>
</dbReference>
<name>A0ABV0JTA6_9CYAN</name>
<dbReference type="PANTHER" id="PTHR36966">
    <property type="entry name" value="REP-ASSOCIATED TYROSINE TRANSPOSASE"/>
    <property type="match status" value="1"/>
</dbReference>
<dbReference type="InterPro" id="IPR002686">
    <property type="entry name" value="Transposase_17"/>
</dbReference>
<dbReference type="Gene3D" id="3.30.70.1290">
    <property type="entry name" value="Transposase IS200-like"/>
    <property type="match status" value="1"/>
</dbReference>
<dbReference type="SUPFAM" id="SSF143422">
    <property type="entry name" value="Transposase IS200-like"/>
    <property type="match status" value="1"/>
</dbReference>
<evidence type="ECO:0000313" key="2">
    <source>
        <dbReference type="EMBL" id="MEP0866688.1"/>
    </source>
</evidence>
<dbReference type="RefSeq" id="WP_190420225.1">
    <property type="nucleotide sequence ID" value="NZ_JAMPKK010000049.1"/>
</dbReference>
<dbReference type="SMART" id="SM01321">
    <property type="entry name" value="Y1_Tnp"/>
    <property type="match status" value="1"/>
</dbReference>
<keyword evidence="3" id="KW-1185">Reference proteome</keyword>
<proteinExistence type="predicted"/>
<gene>
    <name evidence="2" type="ORF">NDI37_19735</name>
</gene>
<comment type="caution">
    <text evidence="2">The sequence shown here is derived from an EMBL/GenBank/DDBJ whole genome shotgun (WGS) entry which is preliminary data.</text>
</comment>
<dbReference type="Proteomes" id="UP001442494">
    <property type="component" value="Unassembled WGS sequence"/>
</dbReference>
<evidence type="ECO:0000313" key="3">
    <source>
        <dbReference type="Proteomes" id="UP001442494"/>
    </source>
</evidence>
<sequence>MKYDPNKHHRRSIRLKGYDYSQVGVYFITICTHQRQCLFGAIANSKMELNPYGQIAAECWDGIPQHFSRIQLDACVVMPNHLHGILVITDAGRDMALPCPYERQFGKPISGSLSTAIGSFKSVVTKRINLVRGAPGTPVWQPNFYEHIIRSEPSLQRIREYIHTNPQSWEVDQLHPNNPSKW</sequence>
<dbReference type="InterPro" id="IPR052715">
    <property type="entry name" value="RAYT_transposase"/>
</dbReference>
<dbReference type="InterPro" id="IPR036515">
    <property type="entry name" value="Transposase_17_sf"/>
</dbReference>
<accession>A0ABV0JTA6</accession>
<evidence type="ECO:0000259" key="1">
    <source>
        <dbReference type="SMART" id="SM01321"/>
    </source>
</evidence>
<protein>
    <submittedName>
        <fullName evidence="2">Transposase</fullName>
    </submittedName>
</protein>
<reference evidence="2 3" key="1">
    <citation type="submission" date="2022-04" db="EMBL/GenBank/DDBJ databases">
        <title>Positive selection, recombination, and allopatry shape intraspecific diversity of widespread and dominant cyanobacteria.</title>
        <authorList>
            <person name="Wei J."/>
            <person name="Shu W."/>
            <person name="Hu C."/>
        </authorList>
    </citation>
    <scope>NUCLEOTIDE SEQUENCE [LARGE SCALE GENOMIC DNA]</scope>
    <source>
        <strain evidence="2 3">GB2-A5</strain>
    </source>
</reference>
<organism evidence="2 3">
    <name type="scientific">Funiculus sociatus GB2-A5</name>
    <dbReference type="NCBI Taxonomy" id="2933946"/>
    <lineage>
        <taxon>Bacteria</taxon>
        <taxon>Bacillati</taxon>
        <taxon>Cyanobacteriota</taxon>
        <taxon>Cyanophyceae</taxon>
        <taxon>Coleofasciculales</taxon>
        <taxon>Coleofasciculaceae</taxon>
        <taxon>Funiculus</taxon>
    </lineage>
</organism>